<dbReference type="EMBL" id="JBAHYK010000660">
    <property type="protein sequence ID" value="KAL0572172.1"/>
    <property type="molecule type" value="Genomic_DNA"/>
</dbReference>
<reference evidence="3 4" key="1">
    <citation type="submission" date="2024-02" db="EMBL/GenBank/DDBJ databases">
        <title>A draft genome for the cacao thread blight pathogen Marasmius crinis-equi.</title>
        <authorList>
            <person name="Cohen S.P."/>
            <person name="Baruah I.K."/>
            <person name="Amoako-Attah I."/>
            <person name="Bukari Y."/>
            <person name="Meinhardt L.W."/>
            <person name="Bailey B.A."/>
        </authorList>
    </citation>
    <scope>NUCLEOTIDE SEQUENCE [LARGE SCALE GENOMIC DNA]</scope>
    <source>
        <strain evidence="3 4">GH-76</strain>
    </source>
</reference>
<feature type="coiled-coil region" evidence="1">
    <location>
        <begin position="32"/>
        <end position="126"/>
    </location>
</feature>
<name>A0ABR3FA79_9AGAR</name>
<keyword evidence="1" id="KW-0175">Coiled coil</keyword>
<proteinExistence type="predicted"/>
<evidence type="ECO:0000313" key="3">
    <source>
        <dbReference type="EMBL" id="KAL0572172.1"/>
    </source>
</evidence>
<gene>
    <name evidence="3" type="ORF">V5O48_009785</name>
</gene>
<accession>A0ABR3FA79</accession>
<evidence type="ECO:0000256" key="1">
    <source>
        <dbReference type="SAM" id="Coils"/>
    </source>
</evidence>
<keyword evidence="4" id="KW-1185">Reference proteome</keyword>
<sequence>MTPERKRKYELEADLNTRHSKIVVLPRERAETTQLYTEATRLQERVRELEQSNSQRELKVKELEAMIIRLENGNRDLSNTISERKAEIKELKADLDSLFQWEAETIETEKRRCQKAYASMQRARDRVAYLEKAIRTGDIPKIVAEMGAMAPSPSTTGISDFRDLDDEDHDDSHDSSLRTQDGAEIEMLVPSSSDEEPDVISL</sequence>
<protein>
    <submittedName>
        <fullName evidence="3">Uncharacterized protein</fullName>
    </submittedName>
</protein>
<organism evidence="3 4">
    <name type="scientific">Marasmius crinis-equi</name>
    <dbReference type="NCBI Taxonomy" id="585013"/>
    <lineage>
        <taxon>Eukaryota</taxon>
        <taxon>Fungi</taxon>
        <taxon>Dikarya</taxon>
        <taxon>Basidiomycota</taxon>
        <taxon>Agaricomycotina</taxon>
        <taxon>Agaricomycetes</taxon>
        <taxon>Agaricomycetidae</taxon>
        <taxon>Agaricales</taxon>
        <taxon>Marasmiineae</taxon>
        <taxon>Marasmiaceae</taxon>
        <taxon>Marasmius</taxon>
    </lineage>
</organism>
<evidence type="ECO:0000256" key="2">
    <source>
        <dbReference type="SAM" id="MobiDB-lite"/>
    </source>
</evidence>
<comment type="caution">
    <text evidence="3">The sequence shown here is derived from an EMBL/GenBank/DDBJ whole genome shotgun (WGS) entry which is preliminary data.</text>
</comment>
<feature type="compositionally biased region" description="Acidic residues" evidence="2">
    <location>
        <begin position="193"/>
        <end position="202"/>
    </location>
</feature>
<evidence type="ECO:0000313" key="4">
    <source>
        <dbReference type="Proteomes" id="UP001465976"/>
    </source>
</evidence>
<feature type="region of interest" description="Disordered" evidence="2">
    <location>
        <begin position="147"/>
        <end position="202"/>
    </location>
</feature>
<dbReference type="Proteomes" id="UP001465976">
    <property type="component" value="Unassembled WGS sequence"/>
</dbReference>